<name>A0ABN8J0C4_9NEOP</name>
<organism evidence="2 3">
    <name type="scientific">Iphiclides podalirius</name>
    <name type="common">scarce swallowtail</name>
    <dbReference type="NCBI Taxonomy" id="110791"/>
    <lineage>
        <taxon>Eukaryota</taxon>
        <taxon>Metazoa</taxon>
        <taxon>Ecdysozoa</taxon>
        <taxon>Arthropoda</taxon>
        <taxon>Hexapoda</taxon>
        <taxon>Insecta</taxon>
        <taxon>Pterygota</taxon>
        <taxon>Neoptera</taxon>
        <taxon>Endopterygota</taxon>
        <taxon>Lepidoptera</taxon>
        <taxon>Glossata</taxon>
        <taxon>Ditrysia</taxon>
        <taxon>Papilionoidea</taxon>
        <taxon>Papilionidae</taxon>
        <taxon>Papilioninae</taxon>
        <taxon>Iphiclides</taxon>
    </lineage>
</organism>
<accession>A0ABN8J0C4</accession>
<proteinExistence type="predicted"/>
<evidence type="ECO:0000313" key="2">
    <source>
        <dbReference type="EMBL" id="CAH2066297.1"/>
    </source>
</evidence>
<protein>
    <submittedName>
        <fullName evidence="2">Uncharacterized protein</fullName>
    </submittedName>
</protein>
<dbReference type="Proteomes" id="UP000837857">
    <property type="component" value="Chromosome 4"/>
</dbReference>
<evidence type="ECO:0000313" key="3">
    <source>
        <dbReference type="Proteomes" id="UP000837857"/>
    </source>
</evidence>
<feature type="compositionally biased region" description="Polar residues" evidence="1">
    <location>
        <begin position="46"/>
        <end position="55"/>
    </location>
</feature>
<sequence>MQRANSGASEGSFWTTIELLADRGRRRSTGDYDDGATALELPPRTASASRSFLSQRRTRTACLKPPHASPERFVMNRVHL</sequence>
<keyword evidence="3" id="KW-1185">Reference proteome</keyword>
<feature type="region of interest" description="Disordered" evidence="1">
    <location>
        <begin position="25"/>
        <end position="57"/>
    </location>
</feature>
<feature type="non-terminal residue" evidence="2">
    <location>
        <position position="80"/>
    </location>
</feature>
<dbReference type="EMBL" id="OW152816">
    <property type="protein sequence ID" value="CAH2066297.1"/>
    <property type="molecule type" value="Genomic_DNA"/>
</dbReference>
<gene>
    <name evidence="2" type="ORF">IPOD504_LOCUS13368</name>
</gene>
<reference evidence="2" key="1">
    <citation type="submission" date="2022-03" db="EMBL/GenBank/DDBJ databases">
        <authorList>
            <person name="Martin H S."/>
        </authorList>
    </citation>
    <scope>NUCLEOTIDE SEQUENCE</scope>
</reference>
<evidence type="ECO:0000256" key="1">
    <source>
        <dbReference type="SAM" id="MobiDB-lite"/>
    </source>
</evidence>